<protein>
    <recommendedName>
        <fullName evidence="1">DNA (cytosine-5-)-methyltransferase</fullName>
        <ecNumber evidence="1">2.1.1.37</ecNumber>
    </recommendedName>
</protein>
<dbReference type="InterPro" id="IPR001525">
    <property type="entry name" value="C5_MeTfrase"/>
</dbReference>
<keyword evidence="2 7" id="KW-0489">Methyltransferase</keyword>
<dbReference type="PRINTS" id="PR00105">
    <property type="entry name" value="C5METTRFRASE"/>
</dbReference>
<dbReference type="GO" id="GO:0009307">
    <property type="term" value="P:DNA restriction-modification system"/>
    <property type="evidence" value="ECO:0007669"/>
    <property type="project" value="UniProtKB-KW"/>
</dbReference>
<evidence type="ECO:0000256" key="6">
    <source>
        <dbReference type="ARBA" id="ARBA00047422"/>
    </source>
</evidence>
<dbReference type="PROSITE" id="PS51679">
    <property type="entry name" value="SAM_MT_C5"/>
    <property type="match status" value="1"/>
</dbReference>
<evidence type="ECO:0000256" key="3">
    <source>
        <dbReference type="ARBA" id="ARBA00022679"/>
    </source>
</evidence>
<evidence type="ECO:0000256" key="7">
    <source>
        <dbReference type="PROSITE-ProRule" id="PRU01016"/>
    </source>
</evidence>
<proteinExistence type="inferred from homology"/>
<reference evidence="10" key="1">
    <citation type="submission" date="2016-10" db="EMBL/GenBank/DDBJ databases">
        <authorList>
            <person name="Varghese N."/>
            <person name="Submissions S."/>
        </authorList>
    </citation>
    <scope>NUCLEOTIDE SEQUENCE [LARGE SCALE GENOMIC DNA]</scope>
    <source>
        <strain evidence="10">DSM 100420</strain>
    </source>
</reference>
<comment type="catalytic activity">
    <reaction evidence="6">
        <text>a 2'-deoxycytidine in DNA + S-adenosyl-L-methionine = a 5-methyl-2'-deoxycytidine in DNA + S-adenosyl-L-homocysteine + H(+)</text>
        <dbReference type="Rhea" id="RHEA:13681"/>
        <dbReference type="Rhea" id="RHEA-COMP:11369"/>
        <dbReference type="Rhea" id="RHEA-COMP:11370"/>
        <dbReference type="ChEBI" id="CHEBI:15378"/>
        <dbReference type="ChEBI" id="CHEBI:57856"/>
        <dbReference type="ChEBI" id="CHEBI:59789"/>
        <dbReference type="ChEBI" id="CHEBI:85452"/>
        <dbReference type="ChEBI" id="CHEBI:85454"/>
        <dbReference type="EC" id="2.1.1.37"/>
    </reaction>
</comment>
<dbReference type="GO" id="GO:0003886">
    <property type="term" value="F:DNA (cytosine-5-)-methyltransferase activity"/>
    <property type="evidence" value="ECO:0007669"/>
    <property type="project" value="UniProtKB-EC"/>
</dbReference>
<evidence type="ECO:0000313" key="10">
    <source>
        <dbReference type="Proteomes" id="UP000198914"/>
    </source>
</evidence>
<keyword evidence="10" id="KW-1185">Reference proteome</keyword>
<evidence type="ECO:0000313" key="9">
    <source>
        <dbReference type="EMBL" id="SDZ38300.1"/>
    </source>
</evidence>
<dbReference type="Proteomes" id="UP000198914">
    <property type="component" value="Unassembled WGS sequence"/>
</dbReference>
<name>A0A1H3SKT1_9RHOB</name>
<dbReference type="GO" id="GO:0044027">
    <property type="term" value="P:negative regulation of gene expression via chromosomal CpG island methylation"/>
    <property type="evidence" value="ECO:0007669"/>
    <property type="project" value="TreeGrafter"/>
</dbReference>
<dbReference type="SUPFAM" id="SSF53335">
    <property type="entry name" value="S-adenosyl-L-methionine-dependent methyltransferases"/>
    <property type="match status" value="2"/>
</dbReference>
<evidence type="ECO:0000256" key="4">
    <source>
        <dbReference type="ARBA" id="ARBA00022691"/>
    </source>
</evidence>
<dbReference type="PANTHER" id="PTHR10629:SF52">
    <property type="entry name" value="DNA (CYTOSINE-5)-METHYLTRANSFERASE 1"/>
    <property type="match status" value="1"/>
</dbReference>
<organism evidence="9 10">
    <name type="scientific">Jannaschia faecimaris</name>
    <dbReference type="NCBI Taxonomy" id="1244108"/>
    <lineage>
        <taxon>Bacteria</taxon>
        <taxon>Pseudomonadati</taxon>
        <taxon>Pseudomonadota</taxon>
        <taxon>Alphaproteobacteria</taxon>
        <taxon>Rhodobacterales</taxon>
        <taxon>Roseobacteraceae</taxon>
        <taxon>Jannaschia</taxon>
    </lineage>
</organism>
<dbReference type="Pfam" id="PF00145">
    <property type="entry name" value="DNA_methylase"/>
    <property type="match status" value="2"/>
</dbReference>
<gene>
    <name evidence="9" type="ORF">SAMN05444004_11280</name>
</gene>
<dbReference type="AlphaFoldDB" id="A0A1H3SKT1"/>
<dbReference type="EMBL" id="FNPX01000012">
    <property type="protein sequence ID" value="SDZ38300.1"/>
    <property type="molecule type" value="Genomic_DNA"/>
</dbReference>
<dbReference type="InterPro" id="IPR029063">
    <property type="entry name" value="SAM-dependent_MTases_sf"/>
</dbReference>
<sequence length="411" mass="45399">MIGMHIAPPLSELDLMVARAVPPGGNWKDVPVDVPSKRLETIRASYARGEGSRSTYYGRLNPAHPSYTISTYFTRPGNGCHLHFDNSQMRTISYREAARLQSFPDSFEFFGSKTAIANQIGNAVPPLLAYFLANGFEEKGEVVDLFSGCGGLALGFKWAGWRSVLGSDIDYRALQTFEANISPRVVLGDVREANVRSEIEASVKRQRNSHSPLLVVGGPPCQGFSTAGKSRSRSDERNHLFRDYCNLVESLDPDAFIFENVTGLLNMEKGEVFKEILGELGRHAKSVLWWKVPAETYGVPQRRTRVIIVGLRRIPQFNLAPGLLGGKASELLPVSVYEALGDLPKITAGEDGSALNYLYSPQTFYQKLMRGIVDAQTYCESLSRRTVREAEFSPKSEGDLKNITVRGQGAL</sequence>
<evidence type="ECO:0000256" key="1">
    <source>
        <dbReference type="ARBA" id="ARBA00011975"/>
    </source>
</evidence>
<accession>A0A1H3SKT1</accession>
<comment type="similarity">
    <text evidence="7 8">Belongs to the class I-like SAM-binding methyltransferase superfamily. C5-methyltransferase family.</text>
</comment>
<dbReference type="EC" id="2.1.1.37" evidence="1"/>
<evidence type="ECO:0000256" key="5">
    <source>
        <dbReference type="ARBA" id="ARBA00022747"/>
    </source>
</evidence>
<dbReference type="STRING" id="1244108.SAMN05444004_11280"/>
<dbReference type="GO" id="GO:0003677">
    <property type="term" value="F:DNA binding"/>
    <property type="evidence" value="ECO:0007669"/>
    <property type="project" value="TreeGrafter"/>
</dbReference>
<evidence type="ECO:0000256" key="8">
    <source>
        <dbReference type="RuleBase" id="RU000416"/>
    </source>
</evidence>
<dbReference type="NCBIfam" id="TIGR00675">
    <property type="entry name" value="dcm"/>
    <property type="match status" value="1"/>
</dbReference>
<keyword evidence="3 7" id="KW-0808">Transferase</keyword>
<keyword evidence="5" id="KW-0680">Restriction system</keyword>
<dbReference type="OrthoDB" id="9813719at2"/>
<dbReference type="Gene3D" id="3.40.50.150">
    <property type="entry name" value="Vaccinia Virus protein VP39"/>
    <property type="match status" value="1"/>
</dbReference>
<evidence type="ECO:0000256" key="2">
    <source>
        <dbReference type="ARBA" id="ARBA00022603"/>
    </source>
</evidence>
<feature type="active site" evidence="7">
    <location>
        <position position="221"/>
    </location>
</feature>
<dbReference type="Gene3D" id="3.90.120.10">
    <property type="entry name" value="DNA Methylase, subunit A, domain 2"/>
    <property type="match status" value="1"/>
</dbReference>
<dbReference type="GO" id="GO:0032259">
    <property type="term" value="P:methylation"/>
    <property type="evidence" value="ECO:0007669"/>
    <property type="project" value="UniProtKB-KW"/>
</dbReference>
<dbReference type="PANTHER" id="PTHR10629">
    <property type="entry name" value="CYTOSINE-SPECIFIC METHYLTRANSFERASE"/>
    <property type="match status" value="1"/>
</dbReference>
<dbReference type="InterPro" id="IPR050390">
    <property type="entry name" value="C5-Methyltransferase"/>
</dbReference>
<keyword evidence="4 7" id="KW-0949">S-adenosyl-L-methionine</keyword>
<dbReference type="RefSeq" id="WP_092646671.1">
    <property type="nucleotide sequence ID" value="NZ_FNPX01000012.1"/>
</dbReference>